<dbReference type="EMBL" id="VBPA01000350">
    <property type="protein sequence ID" value="TMQ69028.1"/>
    <property type="molecule type" value="Genomic_DNA"/>
</dbReference>
<evidence type="ECO:0000313" key="2">
    <source>
        <dbReference type="Proteomes" id="UP000319836"/>
    </source>
</evidence>
<sequence>MDPARWERVLGLCQEALARPEASRMAFVATGCDGDAELRDEVVSLLAVQTRGQALDDLPTPWLAAVAG</sequence>
<dbReference type="Proteomes" id="UP000319836">
    <property type="component" value="Unassembled WGS sequence"/>
</dbReference>
<feature type="non-terminal residue" evidence="1">
    <location>
        <position position="68"/>
    </location>
</feature>
<accession>A0A538TZJ4</accession>
<proteinExistence type="predicted"/>
<protein>
    <submittedName>
        <fullName evidence="1">Uncharacterized protein</fullName>
    </submittedName>
</protein>
<name>A0A538TZJ4_UNCEI</name>
<evidence type="ECO:0000313" key="1">
    <source>
        <dbReference type="EMBL" id="TMQ69028.1"/>
    </source>
</evidence>
<gene>
    <name evidence="1" type="ORF">E6K80_13105</name>
</gene>
<organism evidence="1 2">
    <name type="scientific">Eiseniibacteriota bacterium</name>
    <dbReference type="NCBI Taxonomy" id="2212470"/>
    <lineage>
        <taxon>Bacteria</taxon>
        <taxon>Candidatus Eiseniibacteriota</taxon>
    </lineage>
</organism>
<comment type="caution">
    <text evidence="1">The sequence shown here is derived from an EMBL/GenBank/DDBJ whole genome shotgun (WGS) entry which is preliminary data.</text>
</comment>
<dbReference type="AlphaFoldDB" id="A0A538TZJ4"/>
<reference evidence="1 2" key="1">
    <citation type="journal article" date="2019" name="Nat. Microbiol.">
        <title>Mediterranean grassland soil C-N compound turnover is dependent on rainfall and depth, and is mediated by genomically divergent microorganisms.</title>
        <authorList>
            <person name="Diamond S."/>
            <person name="Andeer P.F."/>
            <person name="Li Z."/>
            <person name="Crits-Christoph A."/>
            <person name="Burstein D."/>
            <person name="Anantharaman K."/>
            <person name="Lane K.R."/>
            <person name="Thomas B.C."/>
            <person name="Pan C."/>
            <person name="Northen T.R."/>
            <person name="Banfield J.F."/>
        </authorList>
    </citation>
    <scope>NUCLEOTIDE SEQUENCE [LARGE SCALE GENOMIC DNA]</scope>
    <source>
        <strain evidence="1">WS_10</strain>
    </source>
</reference>